<dbReference type="OrthoDB" id="9802248at2"/>
<dbReference type="InterPro" id="IPR037482">
    <property type="entry name" value="ST1585_MBL-fold"/>
</dbReference>
<dbReference type="InterPro" id="IPR036866">
    <property type="entry name" value="RibonucZ/Hydroxyglut_hydro"/>
</dbReference>
<dbReference type="CDD" id="cd07726">
    <property type="entry name" value="ST1585-like_MBL-fold"/>
    <property type="match status" value="1"/>
</dbReference>
<dbReference type="SMART" id="SM00849">
    <property type="entry name" value="Lactamase_B"/>
    <property type="match status" value="1"/>
</dbReference>
<dbReference type="PANTHER" id="PTHR42951:SF22">
    <property type="entry name" value="METALLO BETA-LACTAMASE SUPERFAMILY LIPOPROTEIN"/>
    <property type="match status" value="1"/>
</dbReference>
<proteinExistence type="predicted"/>
<keyword evidence="3" id="KW-1185">Reference proteome</keyword>
<dbReference type="Gene3D" id="3.60.15.10">
    <property type="entry name" value="Ribonuclease Z/Hydroxyacylglutathione hydrolase-like"/>
    <property type="match status" value="1"/>
</dbReference>
<accession>A0A1I3PB44</accession>
<dbReference type="RefSeq" id="WP_090678334.1">
    <property type="nucleotide sequence ID" value="NZ_FORU01000004.1"/>
</dbReference>
<dbReference type="PANTHER" id="PTHR42951">
    <property type="entry name" value="METALLO-BETA-LACTAMASE DOMAIN-CONTAINING"/>
    <property type="match status" value="1"/>
</dbReference>
<dbReference type="EMBL" id="FORU01000004">
    <property type="protein sequence ID" value="SFJ18266.1"/>
    <property type="molecule type" value="Genomic_DNA"/>
</dbReference>
<dbReference type="Proteomes" id="UP000243887">
    <property type="component" value="Unassembled WGS sequence"/>
</dbReference>
<dbReference type="Pfam" id="PF00753">
    <property type="entry name" value="Lactamase_B"/>
    <property type="match status" value="1"/>
</dbReference>
<dbReference type="AlphaFoldDB" id="A0A1I3PB44"/>
<feature type="domain" description="Metallo-beta-lactamase" evidence="1">
    <location>
        <begin position="18"/>
        <end position="212"/>
    </location>
</feature>
<name>A0A1I3PB44_9FLAO</name>
<gene>
    <name evidence="2" type="ORF">SAMN04487893_10438</name>
</gene>
<dbReference type="STRING" id="1150112.SAMN04487893_10438"/>
<organism evidence="2 3">
    <name type="scientific">Myroides guanonis</name>
    <dbReference type="NCBI Taxonomy" id="1150112"/>
    <lineage>
        <taxon>Bacteria</taxon>
        <taxon>Pseudomonadati</taxon>
        <taxon>Bacteroidota</taxon>
        <taxon>Flavobacteriia</taxon>
        <taxon>Flavobacteriales</taxon>
        <taxon>Flavobacteriaceae</taxon>
        <taxon>Myroides</taxon>
    </lineage>
</organism>
<evidence type="ECO:0000313" key="2">
    <source>
        <dbReference type="EMBL" id="SFJ18266.1"/>
    </source>
</evidence>
<protein>
    <submittedName>
        <fullName evidence="2">Glyoxylase, beta-lactamase superfamily II</fullName>
    </submittedName>
</protein>
<dbReference type="SUPFAM" id="SSF56281">
    <property type="entry name" value="Metallo-hydrolase/oxidoreductase"/>
    <property type="match status" value="1"/>
</dbReference>
<evidence type="ECO:0000313" key="3">
    <source>
        <dbReference type="Proteomes" id="UP000243887"/>
    </source>
</evidence>
<evidence type="ECO:0000259" key="1">
    <source>
        <dbReference type="SMART" id="SM00849"/>
    </source>
</evidence>
<reference evidence="3" key="1">
    <citation type="submission" date="2016-10" db="EMBL/GenBank/DDBJ databases">
        <authorList>
            <person name="Varghese N."/>
            <person name="Submissions S."/>
        </authorList>
    </citation>
    <scope>NUCLEOTIDE SEQUENCE [LARGE SCALE GENOMIC DNA]</scope>
    <source>
        <strain evidence="3">DSM 26542</strain>
    </source>
</reference>
<dbReference type="InterPro" id="IPR050855">
    <property type="entry name" value="NDM-1-like"/>
</dbReference>
<dbReference type="InterPro" id="IPR001279">
    <property type="entry name" value="Metallo-B-lactamas"/>
</dbReference>
<sequence>MDNTIHIIDLYFLQEKHAIGAFLINSPKGLVLIETGPETTFDYLCKGIANVGYNWRDVKHVFLTHIHFDHAGAAWKFAAEGALVYVHPTGLPHLENPERLWNSAAQIYGEDMDRLWGNMQPIDRKQLVSTDDSDRFNFGDFEIEAIYTPGHAIHHNAYRMGDIVFTGDVAGVKIGDGPVVPPCPPPDINIELWKKSLDKLRAVNPRILYLTHFAKHEDPFLLFNDLELMLDNWSRYIKVFYDKEIPVEQIIPEFKEYTYSQLREKGVTEEEIQVYEYANPSWMSVSGLMRYWKLKDQKRL</sequence>